<proteinExistence type="predicted"/>
<dbReference type="AlphaFoldDB" id="A0A024CCA7"/>
<keyword evidence="1" id="KW-0732">Signal</keyword>
<name>A0A024CCA7_VIBPH</name>
<evidence type="ECO:0008006" key="3">
    <source>
        <dbReference type="Google" id="ProtNLM"/>
    </source>
</evidence>
<dbReference type="RefSeq" id="WP_077672844.1">
    <property type="nucleotide sequence ID" value="NZ_CP020035.1"/>
</dbReference>
<dbReference type="EMBL" id="KJ468740">
    <property type="protein sequence ID" value="AHZ30578.1"/>
    <property type="molecule type" value="Genomic_DNA"/>
</dbReference>
<reference evidence="2" key="1">
    <citation type="submission" date="2014-02" db="EMBL/GenBank/DDBJ databases">
        <title>Insectcidical toxin genes in the bacterium Vibrio parahaemolyticus isolated from acute hepatopancreatic necrosis disease-affected shrimp.</title>
        <authorList>
            <person name="Tang K.F.J."/>
            <person name="Lightner D.V."/>
        </authorList>
    </citation>
    <scope>NUCLEOTIDE SEQUENCE</scope>
    <source>
        <strain evidence="2">A3</strain>
    </source>
</reference>
<feature type="signal peptide" evidence="1">
    <location>
        <begin position="1"/>
        <end position="19"/>
    </location>
</feature>
<evidence type="ECO:0000256" key="1">
    <source>
        <dbReference type="SAM" id="SignalP"/>
    </source>
</evidence>
<sequence>MKKAAMLLGAMAISTNCSALQEMLQVTTTIDINNLYVDSIVGVDFEPSRLNLKINDEKTAFKDQITILKVSTDIPKEVSRVSYTSTLINNSANCLDYSGNTNPQTDFVTITFDGQKLKQNDAVQLADFTADDGTNKYSEHSVELAFRPFTDIVSSGIPKECSGEIEFRIGGDI</sequence>
<evidence type="ECO:0000313" key="2">
    <source>
        <dbReference type="EMBL" id="AHZ30578.1"/>
    </source>
</evidence>
<gene>
    <name evidence="2" type="ORF">tc_PAI_045</name>
</gene>
<protein>
    <recommendedName>
        <fullName evidence="3">Lipoprotein</fullName>
    </recommendedName>
</protein>
<organism evidence="2">
    <name type="scientific">Vibrio parahaemolyticus</name>
    <dbReference type="NCBI Taxonomy" id="670"/>
    <lineage>
        <taxon>Bacteria</taxon>
        <taxon>Pseudomonadati</taxon>
        <taxon>Pseudomonadota</taxon>
        <taxon>Gammaproteobacteria</taxon>
        <taxon>Vibrionales</taxon>
        <taxon>Vibrionaceae</taxon>
        <taxon>Vibrio</taxon>
    </lineage>
</organism>
<feature type="chain" id="PRO_5030001525" description="Lipoprotein" evidence="1">
    <location>
        <begin position="20"/>
        <end position="173"/>
    </location>
</feature>
<accession>A0A024CCA7</accession>